<feature type="compositionally biased region" description="Basic and acidic residues" evidence="1">
    <location>
        <begin position="71"/>
        <end position="80"/>
    </location>
</feature>
<dbReference type="InterPro" id="IPR022024">
    <property type="entry name" value="DUF3602"/>
</dbReference>
<dbReference type="PANTHER" id="PTHR34693:SF1">
    <property type="entry name" value="PROTEIN PAR32"/>
    <property type="match status" value="1"/>
</dbReference>
<evidence type="ECO:0000313" key="3">
    <source>
        <dbReference type="Proteomes" id="UP000053259"/>
    </source>
</evidence>
<dbReference type="AlphaFoldDB" id="A0A0D2A572"/>
<dbReference type="GeneID" id="27314822"/>
<dbReference type="RefSeq" id="XP_016211534.1">
    <property type="nucleotide sequence ID" value="XM_016360548.1"/>
</dbReference>
<gene>
    <name evidence="2" type="ORF">PV09_06849</name>
</gene>
<dbReference type="InterPro" id="IPR053203">
    <property type="entry name" value="Cisplatin_resist-associated"/>
</dbReference>
<evidence type="ECO:0000313" key="2">
    <source>
        <dbReference type="EMBL" id="KIW01665.1"/>
    </source>
</evidence>
<name>A0A0D2A572_9PEZI</name>
<evidence type="ECO:0000256" key="1">
    <source>
        <dbReference type="SAM" id="MobiDB-lite"/>
    </source>
</evidence>
<dbReference type="InParanoid" id="A0A0D2A572"/>
<feature type="compositionally biased region" description="Basic and acidic residues" evidence="1">
    <location>
        <begin position="102"/>
        <end position="122"/>
    </location>
</feature>
<dbReference type="Proteomes" id="UP000053259">
    <property type="component" value="Unassembled WGS sequence"/>
</dbReference>
<dbReference type="OrthoDB" id="3063476at2759"/>
<organism evidence="2 3">
    <name type="scientific">Verruconis gallopava</name>
    <dbReference type="NCBI Taxonomy" id="253628"/>
    <lineage>
        <taxon>Eukaryota</taxon>
        <taxon>Fungi</taxon>
        <taxon>Dikarya</taxon>
        <taxon>Ascomycota</taxon>
        <taxon>Pezizomycotina</taxon>
        <taxon>Dothideomycetes</taxon>
        <taxon>Pleosporomycetidae</taxon>
        <taxon>Venturiales</taxon>
        <taxon>Sympoventuriaceae</taxon>
        <taxon>Verruconis</taxon>
    </lineage>
</organism>
<dbReference type="PANTHER" id="PTHR34693">
    <property type="entry name" value="PROTEIN PAR32"/>
    <property type="match status" value="1"/>
</dbReference>
<dbReference type="Pfam" id="PF12223">
    <property type="entry name" value="DUF3602"/>
    <property type="match status" value="1"/>
</dbReference>
<dbReference type="VEuPathDB" id="FungiDB:PV09_06849"/>
<proteinExistence type="predicted"/>
<reference evidence="2 3" key="1">
    <citation type="submission" date="2015-01" db="EMBL/GenBank/DDBJ databases">
        <title>The Genome Sequence of Ochroconis gallopava CBS43764.</title>
        <authorList>
            <consortium name="The Broad Institute Genomics Platform"/>
            <person name="Cuomo C."/>
            <person name="de Hoog S."/>
            <person name="Gorbushina A."/>
            <person name="Stielow B."/>
            <person name="Teixiera M."/>
            <person name="Abouelleil A."/>
            <person name="Chapman S.B."/>
            <person name="Priest M."/>
            <person name="Young S.K."/>
            <person name="Wortman J."/>
            <person name="Nusbaum C."/>
            <person name="Birren B."/>
        </authorList>
    </citation>
    <scope>NUCLEOTIDE SEQUENCE [LARGE SCALE GENOMIC DNA]</scope>
    <source>
        <strain evidence="2 3">CBS 43764</strain>
    </source>
</reference>
<feature type="region of interest" description="Disordered" evidence="1">
    <location>
        <begin position="1"/>
        <end position="122"/>
    </location>
</feature>
<accession>A0A0D2A572</accession>
<dbReference type="EMBL" id="KN847553">
    <property type="protein sequence ID" value="KIW01665.1"/>
    <property type="molecule type" value="Genomic_DNA"/>
</dbReference>
<dbReference type="HOGENOM" id="CLU_082191_2_1_1"/>
<protein>
    <submittedName>
        <fullName evidence="2">Uncharacterized protein</fullName>
    </submittedName>
</protein>
<keyword evidence="3" id="KW-1185">Reference proteome</keyword>
<sequence length="122" mass="12890">MAQPQYPHGRGGAGNMGKERKASAGAEDLVTPTLKTELYTTGRGGTGNMAKNDFGPEARTAQDVEPPAALQRDHEGETVHYGRGGAANVTKVTGKPESAEQDAEKATEKPKGFLERIGLKKN</sequence>